<evidence type="ECO:0000259" key="8">
    <source>
        <dbReference type="PROSITE" id="PS50928"/>
    </source>
</evidence>
<keyword evidence="4 7" id="KW-0812">Transmembrane</keyword>
<feature type="transmembrane region" description="Helical" evidence="7">
    <location>
        <begin position="82"/>
        <end position="104"/>
    </location>
</feature>
<dbReference type="Pfam" id="PF12911">
    <property type="entry name" value="OppC_N"/>
    <property type="match status" value="1"/>
</dbReference>
<dbReference type="CDD" id="cd06261">
    <property type="entry name" value="TM_PBP2"/>
    <property type="match status" value="1"/>
</dbReference>
<feature type="transmembrane region" description="Helical" evidence="7">
    <location>
        <begin position="15"/>
        <end position="36"/>
    </location>
</feature>
<evidence type="ECO:0000313" key="9">
    <source>
        <dbReference type="EMBL" id="BCJ85519.1"/>
    </source>
</evidence>
<feature type="domain" description="ABC transmembrane type-1" evidence="8">
    <location>
        <begin position="76"/>
        <end position="265"/>
    </location>
</feature>
<gene>
    <name evidence="9" type="ORF">skT53_05040</name>
</gene>
<dbReference type="Proteomes" id="UP000593802">
    <property type="component" value="Chromosome"/>
</dbReference>
<dbReference type="InterPro" id="IPR000515">
    <property type="entry name" value="MetI-like"/>
</dbReference>
<dbReference type="InterPro" id="IPR050366">
    <property type="entry name" value="BP-dependent_transpt_permease"/>
</dbReference>
<name>A0A7I8D945_9BACL</name>
<proteinExistence type="inferred from homology"/>
<dbReference type="InterPro" id="IPR025966">
    <property type="entry name" value="OppC_N"/>
</dbReference>
<evidence type="ECO:0000313" key="10">
    <source>
        <dbReference type="Proteomes" id="UP000593802"/>
    </source>
</evidence>
<dbReference type="EMBL" id="AP023366">
    <property type="protein sequence ID" value="BCJ85519.1"/>
    <property type="molecule type" value="Genomic_DNA"/>
</dbReference>
<evidence type="ECO:0000256" key="5">
    <source>
        <dbReference type="ARBA" id="ARBA00022989"/>
    </source>
</evidence>
<reference evidence="9 10" key="1">
    <citation type="submission" date="2020-08" db="EMBL/GenBank/DDBJ databases">
        <title>Complete Genome Sequence of Effusibacillus dendaii Strain skT53, Isolated from Farmland soil.</title>
        <authorList>
            <person name="Konishi T."/>
            <person name="Kawasaki H."/>
        </authorList>
    </citation>
    <scope>NUCLEOTIDE SEQUENCE [LARGE SCALE GENOMIC DNA]</scope>
    <source>
        <strain evidence="10">skT53</strain>
    </source>
</reference>
<dbReference type="InterPro" id="IPR035906">
    <property type="entry name" value="MetI-like_sf"/>
</dbReference>
<evidence type="ECO:0000256" key="4">
    <source>
        <dbReference type="ARBA" id="ARBA00022692"/>
    </source>
</evidence>
<dbReference type="PROSITE" id="PS50928">
    <property type="entry name" value="ABC_TM1"/>
    <property type="match status" value="1"/>
</dbReference>
<keyword evidence="3" id="KW-1003">Cell membrane</keyword>
<protein>
    <submittedName>
        <fullName evidence="9">Glutathione ABC transporter permease GsiD</fullName>
    </submittedName>
</protein>
<dbReference type="GO" id="GO:0055085">
    <property type="term" value="P:transmembrane transport"/>
    <property type="evidence" value="ECO:0007669"/>
    <property type="project" value="InterPro"/>
</dbReference>
<evidence type="ECO:0000256" key="7">
    <source>
        <dbReference type="RuleBase" id="RU363032"/>
    </source>
</evidence>
<comment type="subcellular location">
    <subcellularLocation>
        <location evidence="1 7">Cell membrane</location>
        <topology evidence="1 7">Multi-pass membrane protein</topology>
    </subcellularLocation>
</comment>
<feature type="transmembrane region" description="Helical" evidence="7">
    <location>
        <begin position="202"/>
        <end position="222"/>
    </location>
</feature>
<evidence type="ECO:0000256" key="2">
    <source>
        <dbReference type="ARBA" id="ARBA00022448"/>
    </source>
</evidence>
<dbReference type="Gene3D" id="1.10.3720.10">
    <property type="entry name" value="MetI-like"/>
    <property type="match status" value="1"/>
</dbReference>
<evidence type="ECO:0000256" key="1">
    <source>
        <dbReference type="ARBA" id="ARBA00004651"/>
    </source>
</evidence>
<feature type="transmembrane region" description="Helical" evidence="7">
    <location>
        <begin position="243"/>
        <end position="264"/>
    </location>
</feature>
<dbReference type="KEGG" id="eff:skT53_05040"/>
<feature type="transmembrane region" description="Helical" evidence="7">
    <location>
        <begin position="111"/>
        <end position="135"/>
    </location>
</feature>
<dbReference type="GO" id="GO:0005886">
    <property type="term" value="C:plasma membrane"/>
    <property type="evidence" value="ECO:0007669"/>
    <property type="project" value="UniProtKB-SubCell"/>
</dbReference>
<organism evidence="9 10">
    <name type="scientific">Effusibacillus dendaii</name>
    <dbReference type="NCBI Taxonomy" id="2743772"/>
    <lineage>
        <taxon>Bacteria</taxon>
        <taxon>Bacillati</taxon>
        <taxon>Bacillota</taxon>
        <taxon>Bacilli</taxon>
        <taxon>Bacillales</taxon>
        <taxon>Alicyclobacillaceae</taxon>
        <taxon>Effusibacillus</taxon>
    </lineage>
</organism>
<comment type="similarity">
    <text evidence="7">Belongs to the binding-protein-dependent transport system permease family.</text>
</comment>
<evidence type="ECO:0000256" key="6">
    <source>
        <dbReference type="ARBA" id="ARBA00023136"/>
    </source>
</evidence>
<keyword evidence="6 7" id="KW-0472">Membrane</keyword>
<dbReference type="SUPFAM" id="SSF161098">
    <property type="entry name" value="MetI-like"/>
    <property type="match status" value="1"/>
</dbReference>
<keyword evidence="2 7" id="KW-0813">Transport</keyword>
<keyword evidence="5 7" id="KW-1133">Transmembrane helix</keyword>
<dbReference type="RefSeq" id="WP_200759635.1">
    <property type="nucleotide sequence ID" value="NZ_AP023366.1"/>
</dbReference>
<evidence type="ECO:0000256" key="3">
    <source>
        <dbReference type="ARBA" id="ARBA00022475"/>
    </source>
</evidence>
<dbReference type="Pfam" id="PF00528">
    <property type="entry name" value="BPD_transp_1"/>
    <property type="match status" value="1"/>
</dbReference>
<keyword evidence="10" id="KW-1185">Reference proteome</keyword>
<dbReference type="AlphaFoldDB" id="A0A7I8D945"/>
<dbReference type="PANTHER" id="PTHR43386">
    <property type="entry name" value="OLIGOPEPTIDE TRANSPORT SYSTEM PERMEASE PROTEIN APPC"/>
    <property type="match status" value="1"/>
</dbReference>
<dbReference type="PANTHER" id="PTHR43386:SF25">
    <property type="entry name" value="PEPTIDE ABC TRANSPORTER PERMEASE PROTEIN"/>
    <property type="match status" value="1"/>
</dbReference>
<accession>A0A7I8D945</accession>
<sequence>MRAAAIWKRFRKEKLALASFFYLIALIVIALIAPWISPHDPQAQNLNAVMQPPDAHHWFGTDELGRDVLSRLLFGSRAAIEAGFVAILIPLVIGVPIGIVSGYIGGVLDDIFMRVVDAILSFPAILLALGITGALGVSLKNAMIAIGIVFTPQFARLARGQTLQIRKSAYVEAAQIAGAGPFWIMCKHIIPNTLSPIIVQASFSFSFAVLVEASLSFLGLGAQSPQISWGMMLQQAYTKIYQNAWLMVFPGLAILFTVLAGNFFGDGLRVAVDPKMKRT</sequence>